<evidence type="ECO:0000313" key="2">
    <source>
        <dbReference type="EMBL" id="CAL6042639.1"/>
    </source>
</evidence>
<protein>
    <submittedName>
        <fullName evidence="2">Hypothetical_protein</fullName>
    </submittedName>
</protein>
<reference evidence="1" key="1">
    <citation type="submission" date="2023-06" db="EMBL/GenBank/DDBJ databases">
        <authorList>
            <person name="Kurt Z."/>
        </authorList>
    </citation>
    <scope>NUCLEOTIDE SEQUENCE</scope>
</reference>
<evidence type="ECO:0000313" key="1">
    <source>
        <dbReference type="EMBL" id="CAI9944276.1"/>
    </source>
</evidence>
<reference evidence="2 3" key="2">
    <citation type="submission" date="2024-07" db="EMBL/GenBank/DDBJ databases">
        <authorList>
            <person name="Akdeniz Z."/>
        </authorList>
    </citation>
    <scope>NUCLEOTIDE SEQUENCE [LARGE SCALE GENOMIC DNA]</scope>
</reference>
<sequence>MQVLDECFIQQLSDLLNRNTIVKRFKPNFSLQQFEMWLLKTLFKNQHSRVSISSRQLCKQTYSQPDHFWVSMSSLSSQPMYILKQFFFNQYSRAQLSYNLNATDKQILAELNVKYVNEEPGTVAQRFVEMNDHKEFVEKRQVIMYIVHMRQKKSV</sequence>
<organism evidence="1">
    <name type="scientific">Hexamita inflata</name>
    <dbReference type="NCBI Taxonomy" id="28002"/>
    <lineage>
        <taxon>Eukaryota</taxon>
        <taxon>Metamonada</taxon>
        <taxon>Diplomonadida</taxon>
        <taxon>Hexamitidae</taxon>
        <taxon>Hexamitinae</taxon>
        <taxon>Hexamita</taxon>
    </lineage>
</organism>
<evidence type="ECO:0000313" key="3">
    <source>
        <dbReference type="Proteomes" id="UP001642409"/>
    </source>
</evidence>
<proteinExistence type="predicted"/>
<dbReference type="EMBL" id="CATOUU010000722">
    <property type="protein sequence ID" value="CAI9944276.1"/>
    <property type="molecule type" value="Genomic_DNA"/>
</dbReference>
<name>A0AA86U9S0_9EUKA</name>
<dbReference type="EMBL" id="CAXDID020000154">
    <property type="protein sequence ID" value="CAL6042639.1"/>
    <property type="molecule type" value="Genomic_DNA"/>
</dbReference>
<dbReference type="AlphaFoldDB" id="A0AA86U9S0"/>
<accession>A0AA86U9S0</accession>
<dbReference type="Proteomes" id="UP001642409">
    <property type="component" value="Unassembled WGS sequence"/>
</dbReference>
<comment type="caution">
    <text evidence="1">The sequence shown here is derived from an EMBL/GenBank/DDBJ whole genome shotgun (WGS) entry which is preliminary data.</text>
</comment>
<keyword evidence="3" id="KW-1185">Reference proteome</keyword>
<gene>
    <name evidence="1" type="ORF">HINF_LOCUS31921</name>
    <name evidence="2" type="ORF">HINF_LOCUS39689</name>
</gene>